<accession>A0A9W7XQQ2</accession>
<protein>
    <submittedName>
        <fullName evidence="1">Uncharacterized protein</fullName>
    </submittedName>
</protein>
<dbReference type="Proteomes" id="UP001149813">
    <property type="component" value="Unassembled WGS sequence"/>
</dbReference>
<name>A0A9W7XQQ2_9FUNG</name>
<gene>
    <name evidence="1" type="ORF">LPJ53_006236</name>
</gene>
<keyword evidence="2" id="KW-1185">Reference proteome</keyword>
<dbReference type="AlphaFoldDB" id="A0A9W7XQQ2"/>
<comment type="caution">
    <text evidence="1">The sequence shown here is derived from an EMBL/GenBank/DDBJ whole genome shotgun (WGS) entry which is preliminary data.</text>
</comment>
<dbReference type="EMBL" id="JANBOJ010000591">
    <property type="protein sequence ID" value="KAJ1718891.1"/>
    <property type="molecule type" value="Genomic_DNA"/>
</dbReference>
<feature type="non-terminal residue" evidence="1">
    <location>
        <position position="1"/>
    </location>
</feature>
<evidence type="ECO:0000313" key="2">
    <source>
        <dbReference type="Proteomes" id="UP001149813"/>
    </source>
</evidence>
<sequence>EMPNGQRFDFAEYLQMPVRPLNSKLQDLNIRRFAGQPIDVASVFVQHLAMSLKMLNSFESLEDVNADFRRFVLEYKDEYPHLANITIGHPDDVNSEDDE</sequence>
<organism evidence="1 2">
    <name type="scientific">Coemansia erecta</name>
    <dbReference type="NCBI Taxonomy" id="147472"/>
    <lineage>
        <taxon>Eukaryota</taxon>
        <taxon>Fungi</taxon>
        <taxon>Fungi incertae sedis</taxon>
        <taxon>Zoopagomycota</taxon>
        <taxon>Kickxellomycotina</taxon>
        <taxon>Kickxellomycetes</taxon>
        <taxon>Kickxellales</taxon>
        <taxon>Kickxellaceae</taxon>
        <taxon>Coemansia</taxon>
    </lineage>
</organism>
<reference evidence="1" key="1">
    <citation type="submission" date="2022-07" db="EMBL/GenBank/DDBJ databases">
        <title>Phylogenomic reconstructions and comparative analyses of Kickxellomycotina fungi.</title>
        <authorList>
            <person name="Reynolds N.K."/>
            <person name="Stajich J.E."/>
            <person name="Barry K."/>
            <person name="Grigoriev I.V."/>
            <person name="Crous P."/>
            <person name="Smith M.E."/>
        </authorList>
    </citation>
    <scope>NUCLEOTIDE SEQUENCE</scope>
    <source>
        <strain evidence="1">NBRC 32514</strain>
    </source>
</reference>
<evidence type="ECO:0000313" key="1">
    <source>
        <dbReference type="EMBL" id="KAJ1718891.1"/>
    </source>
</evidence>
<proteinExistence type="predicted"/>